<keyword evidence="6" id="KW-0997">Cell inner membrane</keyword>
<evidence type="ECO:0000256" key="10">
    <source>
        <dbReference type="ARBA" id="ARBA00023136"/>
    </source>
</evidence>
<protein>
    <recommendedName>
        <fullName evidence="4 12">Cell division protein FtsX</fullName>
    </recommendedName>
</protein>
<evidence type="ECO:0000259" key="15">
    <source>
        <dbReference type="Pfam" id="PF18075"/>
    </source>
</evidence>
<keyword evidence="5 12" id="KW-1003">Cell membrane</keyword>
<dbReference type="Gene3D" id="3.30.70.3040">
    <property type="match status" value="1"/>
</dbReference>
<dbReference type="NCBIfam" id="NF038347">
    <property type="entry name" value="FtsX_Gpos"/>
    <property type="match status" value="1"/>
</dbReference>
<comment type="similarity">
    <text evidence="2 12">Belongs to the ABC-4 integral membrane protein family. FtsX subfamily.</text>
</comment>
<dbReference type="InterPro" id="IPR004513">
    <property type="entry name" value="FtsX"/>
</dbReference>
<dbReference type="Pfam" id="PF18075">
    <property type="entry name" value="FtsX_ECD"/>
    <property type="match status" value="1"/>
</dbReference>
<dbReference type="RefSeq" id="WP_007200485.1">
    <property type="nucleotide sequence ID" value="NZ_AKKV01000019.1"/>
</dbReference>
<feature type="transmembrane region" description="Helical" evidence="13">
    <location>
        <begin position="172"/>
        <end position="197"/>
    </location>
</feature>
<feature type="domain" description="FtsX extracellular" evidence="15">
    <location>
        <begin position="59"/>
        <end position="152"/>
    </location>
</feature>
<evidence type="ECO:0000256" key="9">
    <source>
        <dbReference type="ARBA" id="ARBA00022989"/>
    </source>
</evidence>
<feature type="transmembrane region" description="Helical" evidence="13">
    <location>
        <begin position="263"/>
        <end position="286"/>
    </location>
</feature>
<evidence type="ECO:0000313" key="17">
    <source>
        <dbReference type="Proteomes" id="UP000004080"/>
    </source>
</evidence>
<name>I8UJJ1_9BACL</name>
<evidence type="ECO:0000256" key="3">
    <source>
        <dbReference type="ARBA" id="ARBA00011160"/>
    </source>
</evidence>
<evidence type="ECO:0000256" key="4">
    <source>
        <dbReference type="ARBA" id="ARBA00021907"/>
    </source>
</evidence>
<sequence>MKSRTLKRHFRESFKSLGRNGWMSFASIAAVTVTLLLVGVFLVLLLNVNHLGSQIEGDVEIKAYIDQTTKTEQYNQIKADIEKIPNVQSVTFQSKEEGLKELIKSLGKEGGAYLSKQSENPLPDRYIVKTKTPQDTGSVASEIKKVTHINKVNYGQETVERLFKFTSVSRTIGIVLIIGLLFTAMFLISNTIKLTIVSRRKEIEIMKLVGATNGFIRWPFFIEGIFMGIIGSLIPILVVIFGYELIHDQLSKKLDSVFIQLLPVYPMVLELSLLLVVLGALIGIWGSMTSVRKFLKV</sequence>
<evidence type="ECO:0000256" key="1">
    <source>
        <dbReference type="ARBA" id="ARBA00004429"/>
    </source>
</evidence>
<comment type="subcellular location">
    <subcellularLocation>
        <location evidence="1">Cell inner membrane</location>
        <topology evidence="1">Multi-pass membrane protein</topology>
    </subcellularLocation>
    <subcellularLocation>
        <location evidence="12">Cell membrane</location>
    </subcellularLocation>
</comment>
<keyword evidence="7 12" id="KW-0132">Cell division</keyword>
<keyword evidence="10 12" id="KW-0472">Membrane</keyword>
<evidence type="ECO:0000256" key="11">
    <source>
        <dbReference type="ARBA" id="ARBA00023306"/>
    </source>
</evidence>
<proteinExistence type="inferred from homology"/>
<comment type="subunit">
    <text evidence="3">Forms a membrane-associated complex with FtsE.</text>
</comment>
<evidence type="ECO:0000256" key="13">
    <source>
        <dbReference type="SAM" id="Phobius"/>
    </source>
</evidence>
<evidence type="ECO:0000256" key="12">
    <source>
        <dbReference type="PIRNR" id="PIRNR003097"/>
    </source>
</evidence>
<organism evidence="16 17">
    <name type="scientific">Fictibacillus macauensis ZFHKF-1</name>
    <dbReference type="NCBI Taxonomy" id="1196324"/>
    <lineage>
        <taxon>Bacteria</taxon>
        <taxon>Bacillati</taxon>
        <taxon>Bacillota</taxon>
        <taxon>Bacilli</taxon>
        <taxon>Bacillales</taxon>
        <taxon>Fictibacillaceae</taxon>
        <taxon>Fictibacillus</taxon>
    </lineage>
</organism>
<dbReference type="PATRIC" id="fig|1196324.3.peg.381"/>
<dbReference type="Proteomes" id="UP000004080">
    <property type="component" value="Unassembled WGS sequence"/>
</dbReference>
<dbReference type="InterPro" id="IPR047590">
    <property type="entry name" value="FtsX_proteobact-type"/>
</dbReference>
<evidence type="ECO:0000313" key="16">
    <source>
        <dbReference type="EMBL" id="EIT86973.1"/>
    </source>
</evidence>
<evidence type="ECO:0000256" key="2">
    <source>
        <dbReference type="ARBA" id="ARBA00007379"/>
    </source>
</evidence>
<dbReference type="EMBL" id="AKKV01000019">
    <property type="protein sequence ID" value="EIT86973.1"/>
    <property type="molecule type" value="Genomic_DNA"/>
</dbReference>
<feature type="transmembrane region" description="Helical" evidence="13">
    <location>
        <begin position="218"/>
        <end position="243"/>
    </location>
</feature>
<keyword evidence="9 13" id="KW-1133">Transmembrane helix</keyword>
<accession>I8UJJ1</accession>
<dbReference type="STRING" id="1196324.A374_01919"/>
<dbReference type="InterPro" id="IPR058204">
    <property type="entry name" value="FtsX_firmicutes-type"/>
</dbReference>
<keyword evidence="17" id="KW-1185">Reference proteome</keyword>
<dbReference type="eggNOG" id="COG2177">
    <property type="taxonomic scope" value="Bacteria"/>
</dbReference>
<evidence type="ECO:0000259" key="14">
    <source>
        <dbReference type="Pfam" id="PF02687"/>
    </source>
</evidence>
<dbReference type="OrthoDB" id="9812531at2"/>
<comment type="caution">
    <text evidence="16">The sequence shown here is derived from an EMBL/GenBank/DDBJ whole genome shotgun (WGS) entry which is preliminary data.</text>
</comment>
<dbReference type="GO" id="GO:0005886">
    <property type="term" value="C:plasma membrane"/>
    <property type="evidence" value="ECO:0007669"/>
    <property type="project" value="UniProtKB-SubCell"/>
</dbReference>
<gene>
    <name evidence="16" type="ORF">A374_01919</name>
</gene>
<dbReference type="InterPro" id="IPR040690">
    <property type="entry name" value="FtsX_ECD"/>
</dbReference>
<feature type="transmembrane region" description="Helical" evidence="13">
    <location>
        <begin position="21"/>
        <end position="46"/>
    </location>
</feature>
<comment type="function">
    <text evidence="12">Part of the ABC transporter FtsEX involved in asymmetric cellular division facilitating the initiation of sporulation.</text>
</comment>
<dbReference type="AlphaFoldDB" id="I8UJJ1"/>
<evidence type="ECO:0000256" key="5">
    <source>
        <dbReference type="ARBA" id="ARBA00022475"/>
    </source>
</evidence>
<dbReference type="PANTHER" id="PTHR47755">
    <property type="entry name" value="CELL DIVISION PROTEIN FTSX"/>
    <property type="match status" value="1"/>
</dbReference>
<keyword evidence="8 13" id="KW-0812">Transmembrane</keyword>
<keyword evidence="11 12" id="KW-0131">Cell cycle</keyword>
<feature type="domain" description="ABC3 transporter permease C-terminal" evidence="14">
    <location>
        <begin position="174"/>
        <end position="288"/>
    </location>
</feature>
<evidence type="ECO:0000256" key="8">
    <source>
        <dbReference type="ARBA" id="ARBA00022692"/>
    </source>
</evidence>
<evidence type="ECO:0000256" key="7">
    <source>
        <dbReference type="ARBA" id="ARBA00022618"/>
    </source>
</evidence>
<dbReference type="PIRSF" id="PIRSF003097">
    <property type="entry name" value="FtsX"/>
    <property type="match status" value="1"/>
</dbReference>
<dbReference type="NCBIfam" id="TIGR00439">
    <property type="entry name" value="FtsX_Gneg"/>
    <property type="match status" value="1"/>
</dbReference>
<reference evidence="16 17" key="1">
    <citation type="journal article" date="2012" name="J. Bacteriol.">
        <title>Genome of Bacillus macauensis ZFHKF-1, a Long-Chain-Forming Bacterium.</title>
        <authorList>
            <person name="Cai L."/>
            <person name="Zhang T."/>
        </authorList>
    </citation>
    <scope>NUCLEOTIDE SEQUENCE [LARGE SCALE GENOMIC DNA]</scope>
    <source>
        <strain evidence="16 17">ZFHKF-1</strain>
    </source>
</reference>
<dbReference type="InterPro" id="IPR003838">
    <property type="entry name" value="ABC3_permease_C"/>
</dbReference>
<evidence type="ECO:0000256" key="6">
    <source>
        <dbReference type="ARBA" id="ARBA00022519"/>
    </source>
</evidence>
<dbReference type="GO" id="GO:0051301">
    <property type="term" value="P:cell division"/>
    <property type="evidence" value="ECO:0007669"/>
    <property type="project" value="UniProtKB-KW"/>
</dbReference>
<dbReference type="Pfam" id="PF02687">
    <property type="entry name" value="FtsX"/>
    <property type="match status" value="1"/>
</dbReference>
<dbReference type="PANTHER" id="PTHR47755:SF1">
    <property type="entry name" value="CELL DIVISION PROTEIN FTSX"/>
    <property type="match status" value="1"/>
</dbReference>